<dbReference type="Pfam" id="PF02601">
    <property type="entry name" value="Exonuc_VII_L"/>
    <property type="match status" value="1"/>
</dbReference>
<dbReference type="InterPro" id="IPR003753">
    <property type="entry name" value="Exonuc_VII_L"/>
</dbReference>
<keyword evidence="4" id="KW-1185">Reference proteome</keyword>
<keyword evidence="1" id="KW-1133">Transmembrane helix</keyword>
<organism evidence="3 4">
    <name type="scientific">Litoribaculum gwangyangense</name>
    <dbReference type="NCBI Taxonomy" id="1130722"/>
    <lineage>
        <taxon>Bacteria</taxon>
        <taxon>Pseudomonadati</taxon>
        <taxon>Bacteroidota</taxon>
        <taxon>Flavobacteriia</taxon>
        <taxon>Flavobacteriales</taxon>
        <taxon>Flavobacteriaceae</taxon>
        <taxon>Litoribaculum</taxon>
    </lineage>
</organism>
<comment type="caution">
    <text evidence="3">The sequence shown here is derived from an EMBL/GenBank/DDBJ whole genome shotgun (WGS) entry which is preliminary data.</text>
</comment>
<sequence length="334" mass="38298">MNKTNNTITVSTLQSLYANSLSSTLDGQLLILEGFYFHQNGKLYGKYYYDEIVSKDKQCKITSQFTQDLKEQLTDGKYYQFEGFINKSQNLSNDSKINVLFTVTKILKYEKRVQLISEVEYDVVEARFKRDFPLIEDLLINKIENGLKPRIEIITGVKSTSQDDYMSQLLEANYYDIRHHRCNLSSKNETLEFLNKFDFSNSDLLVIIRGGGSGLEVFNEVELCKKAIELPIPFITGIGHDEDKTLFEKVADRGFSTPTAVGAFLQKVIITYKNRNNALKIKDEELIQFKKQADKETKLLSSQIMAYKKTLNIIWIVLVVLIALLGVLVFKVNS</sequence>
<feature type="domain" description="Exonuclease VII large subunit C-terminal" evidence="2">
    <location>
        <begin position="191"/>
        <end position="291"/>
    </location>
</feature>
<dbReference type="PANTHER" id="PTHR30008:SF0">
    <property type="entry name" value="EXODEOXYRIBONUCLEASE 7 LARGE SUBUNIT"/>
    <property type="match status" value="1"/>
</dbReference>
<proteinExistence type="predicted"/>
<evidence type="ECO:0000259" key="2">
    <source>
        <dbReference type="Pfam" id="PF02601"/>
    </source>
</evidence>
<gene>
    <name evidence="3" type="ORF">GCM10023330_06900</name>
</gene>
<dbReference type="EMBL" id="BAABJW010000001">
    <property type="protein sequence ID" value="GAA4803345.1"/>
    <property type="molecule type" value="Genomic_DNA"/>
</dbReference>
<protein>
    <recommendedName>
        <fullName evidence="2">Exonuclease VII large subunit C-terminal domain-containing protein</fullName>
    </recommendedName>
</protein>
<evidence type="ECO:0000313" key="3">
    <source>
        <dbReference type="EMBL" id="GAA4803345.1"/>
    </source>
</evidence>
<keyword evidence="1" id="KW-0472">Membrane</keyword>
<feature type="transmembrane region" description="Helical" evidence="1">
    <location>
        <begin position="313"/>
        <end position="330"/>
    </location>
</feature>
<dbReference type="PANTHER" id="PTHR30008">
    <property type="entry name" value="EXODEOXYRIBONUCLEASE 7 LARGE SUBUNIT"/>
    <property type="match status" value="1"/>
</dbReference>
<evidence type="ECO:0000313" key="4">
    <source>
        <dbReference type="Proteomes" id="UP001501433"/>
    </source>
</evidence>
<accession>A0ABP9C5L8</accession>
<evidence type="ECO:0000256" key="1">
    <source>
        <dbReference type="SAM" id="Phobius"/>
    </source>
</evidence>
<keyword evidence="1" id="KW-0812">Transmembrane</keyword>
<dbReference type="InterPro" id="IPR020579">
    <property type="entry name" value="Exonuc_VII_lsu_C"/>
</dbReference>
<name>A0ABP9C5L8_9FLAO</name>
<dbReference type="Proteomes" id="UP001501433">
    <property type="component" value="Unassembled WGS sequence"/>
</dbReference>
<dbReference type="RefSeq" id="WP_345275535.1">
    <property type="nucleotide sequence ID" value="NZ_BAABJW010000001.1"/>
</dbReference>
<reference evidence="4" key="1">
    <citation type="journal article" date="2019" name="Int. J. Syst. Evol. Microbiol.">
        <title>The Global Catalogue of Microorganisms (GCM) 10K type strain sequencing project: providing services to taxonomists for standard genome sequencing and annotation.</title>
        <authorList>
            <consortium name="The Broad Institute Genomics Platform"/>
            <consortium name="The Broad Institute Genome Sequencing Center for Infectious Disease"/>
            <person name="Wu L."/>
            <person name="Ma J."/>
        </authorList>
    </citation>
    <scope>NUCLEOTIDE SEQUENCE [LARGE SCALE GENOMIC DNA]</scope>
    <source>
        <strain evidence="4">JCM 18325</strain>
    </source>
</reference>